<name>A0ABY7YBU0_9XANT</name>
<accession>A0ABY7YBU0</accession>
<dbReference type="RefSeq" id="WP_274396620.1">
    <property type="nucleotide sequence ID" value="NZ_CP082213.1"/>
</dbReference>
<gene>
    <name evidence="1" type="ORF">K6978_18625</name>
</gene>
<reference evidence="1 2" key="1">
    <citation type="submission" date="2021-08" db="EMBL/GenBank/DDBJ databases">
        <title>Genome sequences of Xanthomonas cucurbitae isolates from 5 Midwestern US states.</title>
        <authorList>
            <person name="Hind S.R."/>
        </authorList>
    </citation>
    <scope>NUCLEOTIDE SEQUENCE [LARGE SCALE GENOMIC DNA]</scope>
    <source>
        <strain evidence="1 2">OH_261</strain>
    </source>
</reference>
<keyword evidence="2" id="KW-1185">Reference proteome</keyword>
<evidence type="ECO:0000313" key="1">
    <source>
        <dbReference type="EMBL" id="WDM71333.1"/>
    </source>
</evidence>
<dbReference type="EMBL" id="CP082214">
    <property type="protein sequence ID" value="WDM71333.1"/>
    <property type="molecule type" value="Genomic_DNA"/>
</dbReference>
<sequence>MHLADAPHNRIIDAIHRGLASAAIAIASGVQPTNNMTSAHARGAVARGVS</sequence>
<dbReference type="Proteomes" id="UP001214201">
    <property type="component" value="Chromosome"/>
</dbReference>
<protein>
    <submittedName>
        <fullName evidence="1">Uncharacterized protein</fullName>
    </submittedName>
</protein>
<organism evidence="1 2">
    <name type="scientific">Xanthomonas cucurbitae</name>
    <dbReference type="NCBI Taxonomy" id="56453"/>
    <lineage>
        <taxon>Bacteria</taxon>
        <taxon>Pseudomonadati</taxon>
        <taxon>Pseudomonadota</taxon>
        <taxon>Gammaproteobacteria</taxon>
        <taxon>Lysobacterales</taxon>
        <taxon>Lysobacteraceae</taxon>
        <taxon>Xanthomonas</taxon>
    </lineage>
</organism>
<evidence type="ECO:0000313" key="2">
    <source>
        <dbReference type="Proteomes" id="UP001214201"/>
    </source>
</evidence>
<proteinExistence type="predicted"/>